<evidence type="ECO:0000256" key="4">
    <source>
        <dbReference type="ARBA" id="ARBA00023136"/>
    </source>
</evidence>
<organism evidence="5 6">
    <name type="scientific">Pseudonocardia ammonioxydans</name>
    <dbReference type="NCBI Taxonomy" id="260086"/>
    <lineage>
        <taxon>Bacteria</taxon>
        <taxon>Bacillati</taxon>
        <taxon>Actinomycetota</taxon>
        <taxon>Actinomycetes</taxon>
        <taxon>Pseudonocardiales</taxon>
        <taxon>Pseudonocardiaceae</taxon>
        <taxon>Pseudonocardia</taxon>
    </lineage>
</organism>
<dbReference type="AlphaFoldDB" id="A0A1I4UDU2"/>
<dbReference type="EMBL" id="FOUY01000004">
    <property type="protein sequence ID" value="SFM87138.1"/>
    <property type="molecule type" value="Genomic_DNA"/>
</dbReference>
<evidence type="ECO:0000313" key="6">
    <source>
        <dbReference type="Proteomes" id="UP000199614"/>
    </source>
</evidence>
<comment type="subcellular location">
    <subcellularLocation>
        <location evidence="1">Golgi apparatus membrane</location>
        <topology evidence="1">Peripheral membrane protein</topology>
        <orientation evidence="1">Cytoplasmic side</orientation>
    </subcellularLocation>
</comment>
<keyword evidence="3" id="KW-0446">Lipid-binding</keyword>
<evidence type="ECO:0000256" key="1">
    <source>
        <dbReference type="ARBA" id="ARBA00004255"/>
    </source>
</evidence>
<evidence type="ECO:0000256" key="2">
    <source>
        <dbReference type="ARBA" id="ARBA00023034"/>
    </source>
</evidence>
<proteinExistence type="predicted"/>
<dbReference type="GO" id="GO:0012505">
    <property type="term" value="C:endomembrane system"/>
    <property type="evidence" value="ECO:0007669"/>
    <property type="project" value="UniProtKB-ARBA"/>
</dbReference>
<dbReference type="Pfam" id="PF05719">
    <property type="entry name" value="GPP34"/>
    <property type="match status" value="1"/>
</dbReference>
<dbReference type="RefSeq" id="WP_177238287.1">
    <property type="nucleotide sequence ID" value="NZ_FOUY01000004.1"/>
</dbReference>
<keyword evidence="4" id="KW-0472">Membrane</keyword>
<dbReference type="InterPro" id="IPR008628">
    <property type="entry name" value="GPP34-like"/>
</dbReference>
<dbReference type="STRING" id="260086.SAMN05216207_100440"/>
<keyword evidence="6" id="KW-1185">Reference proteome</keyword>
<dbReference type="GO" id="GO:0070273">
    <property type="term" value="F:phosphatidylinositol-4-phosphate binding"/>
    <property type="evidence" value="ECO:0007669"/>
    <property type="project" value="InterPro"/>
</dbReference>
<dbReference type="Proteomes" id="UP000199614">
    <property type="component" value="Unassembled WGS sequence"/>
</dbReference>
<evidence type="ECO:0000313" key="5">
    <source>
        <dbReference type="EMBL" id="SFM87138.1"/>
    </source>
</evidence>
<protein>
    <submittedName>
        <fullName evidence="5">Golgi phosphoprotein 3 (GPP34)</fullName>
    </submittedName>
</protein>
<reference evidence="5 6" key="1">
    <citation type="submission" date="2016-10" db="EMBL/GenBank/DDBJ databases">
        <authorList>
            <person name="de Groot N.N."/>
        </authorList>
    </citation>
    <scope>NUCLEOTIDE SEQUENCE [LARGE SCALE GENOMIC DNA]</scope>
    <source>
        <strain evidence="5 6">CGMCC 4.1877</strain>
    </source>
</reference>
<dbReference type="InterPro" id="IPR038261">
    <property type="entry name" value="GPP34-like_sf"/>
</dbReference>
<name>A0A1I4UDU2_PSUAM</name>
<gene>
    <name evidence="5" type="ORF">SAMN05216207_100440</name>
</gene>
<dbReference type="Gene3D" id="1.10.3630.10">
    <property type="entry name" value="yeast vps74-n-term truncation variant domain like"/>
    <property type="match status" value="1"/>
</dbReference>
<sequence length="217" mass="22566">MEQGALANGLFLIAYDEAAGRSGLAPDLLACGLVGAQIADLAVSGALRIDPEHRVVATRSGTPGPGCGEAATLVLDSVAHESRAHPVRAWIDALGGPLLEAVRNDLVQRGVLAVTTERGLLGRRRTKLAVTDSAAAHAPGLTLRSMIRHPATFTLHGAVTLVVLSALGVERLLEPEIDRATARELARDAVDHLPESIARLRAGLAETAAATSVAVRR</sequence>
<keyword evidence="2" id="KW-0333">Golgi apparatus</keyword>
<evidence type="ECO:0000256" key="3">
    <source>
        <dbReference type="ARBA" id="ARBA00023121"/>
    </source>
</evidence>
<accession>A0A1I4UDU2</accession>
<dbReference type="GO" id="GO:0005737">
    <property type="term" value="C:cytoplasm"/>
    <property type="evidence" value="ECO:0007669"/>
    <property type="project" value="UniProtKB-ARBA"/>
</dbReference>